<dbReference type="EMBL" id="CAWYQH010000102">
    <property type="protein sequence ID" value="CAK8686172.1"/>
    <property type="molecule type" value="Genomic_DNA"/>
</dbReference>
<dbReference type="InterPro" id="IPR017853">
    <property type="entry name" value="GH"/>
</dbReference>
<accession>A0ABP0G4T6</accession>
<evidence type="ECO:0000256" key="13">
    <source>
        <dbReference type="ARBA" id="ARBA00033098"/>
    </source>
</evidence>
<evidence type="ECO:0000256" key="3">
    <source>
        <dbReference type="ARBA" id="ARBA00019657"/>
    </source>
</evidence>
<comment type="catalytic activity">
    <reaction evidence="12">
        <text>a D-galactosylceramide + H2O = an N-acyl-sphingoid base + D-galactose</text>
        <dbReference type="Rhea" id="RHEA:43412"/>
        <dbReference type="ChEBI" id="CHEBI:4139"/>
        <dbReference type="ChEBI" id="CHEBI:15377"/>
        <dbReference type="ChEBI" id="CHEBI:36498"/>
        <dbReference type="ChEBI" id="CHEBI:83273"/>
    </reaction>
    <physiologicalReaction direction="left-to-right" evidence="12">
        <dbReference type="Rhea" id="RHEA:43413"/>
    </physiologicalReaction>
</comment>
<protein>
    <recommendedName>
        <fullName evidence="3">Galactocerebrosidase</fullName>
        <ecNumber evidence="2">3.2.1.46</ecNumber>
    </recommendedName>
    <alternativeName>
        <fullName evidence="13">Galactosylceramidase</fullName>
    </alternativeName>
</protein>
<dbReference type="PRINTS" id="PR00850">
    <property type="entry name" value="GLHYDRLASE59"/>
</dbReference>
<evidence type="ECO:0000256" key="2">
    <source>
        <dbReference type="ARBA" id="ARBA00012657"/>
    </source>
</evidence>
<keyword evidence="11" id="KW-0326">Glycosidase</keyword>
<dbReference type="PANTHER" id="PTHR15172:SF1">
    <property type="entry name" value="GALACTOCEREBROSIDASE"/>
    <property type="match status" value="1"/>
</dbReference>
<name>A0ABP0G4T6_CLALP</name>
<dbReference type="Pfam" id="PF02057">
    <property type="entry name" value="Glyco_hydro_59"/>
    <property type="match status" value="1"/>
</dbReference>
<dbReference type="Pfam" id="PF17387">
    <property type="entry name" value="Glyco_hydro_59M"/>
    <property type="match status" value="1"/>
</dbReference>
<evidence type="ECO:0000256" key="9">
    <source>
        <dbReference type="ARBA" id="ARBA00023157"/>
    </source>
</evidence>
<dbReference type="EC" id="3.2.1.46" evidence="2"/>
<evidence type="ECO:0000256" key="14">
    <source>
        <dbReference type="ARBA" id="ARBA00048813"/>
    </source>
</evidence>
<evidence type="ECO:0000313" key="20">
    <source>
        <dbReference type="Proteomes" id="UP001642483"/>
    </source>
</evidence>
<evidence type="ECO:0000259" key="17">
    <source>
        <dbReference type="Pfam" id="PF17387"/>
    </source>
</evidence>
<dbReference type="InterPro" id="IPR001286">
    <property type="entry name" value="Glyco_hydro_59"/>
</dbReference>
<gene>
    <name evidence="19" type="ORF">CVLEPA_LOCUS18131</name>
</gene>
<keyword evidence="8" id="KW-0443">Lipid metabolism</keyword>
<dbReference type="Proteomes" id="UP001642483">
    <property type="component" value="Unassembled WGS sequence"/>
</dbReference>
<evidence type="ECO:0000256" key="4">
    <source>
        <dbReference type="ARBA" id="ARBA00022729"/>
    </source>
</evidence>
<organism evidence="19 20">
    <name type="scientific">Clavelina lepadiformis</name>
    <name type="common">Light-bulb sea squirt</name>
    <name type="synonym">Ascidia lepadiformis</name>
    <dbReference type="NCBI Taxonomy" id="159417"/>
    <lineage>
        <taxon>Eukaryota</taxon>
        <taxon>Metazoa</taxon>
        <taxon>Chordata</taxon>
        <taxon>Tunicata</taxon>
        <taxon>Ascidiacea</taxon>
        <taxon>Aplousobranchia</taxon>
        <taxon>Clavelinidae</taxon>
        <taxon>Clavelina</taxon>
    </lineage>
</organism>
<feature type="signal peptide" evidence="15">
    <location>
        <begin position="1"/>
        <end position="18"/>
    </location>
</feature>
<evidence type="ECO:0000313" key="19">
    <source>
        <dbReference type="EMBL" id="CAK8686172.1"/>
    </source>
</evidence>
<proteinExistence type="inferred from homology"/>
<evidence type="ECO:0000256" key="5">
    <source>
        <dbReference type="ARBA" id="ARBA00022801"/>
    </source>
</evidence>
<dbReference type="InterPro" id="IPR049162">
    <property type="entry name" value="GH59_C"/>
</dbReference>
<keyword evidence="9" id="KW-1015">Disulfide bond</keyword>
<dbReference type="Gene3D" id="3.20.20.70">
    <property type="entry name" value="Aldolase class I"/>
    <property type="match status" value="1"/>
</dbReference>
<evidence type="ECO:0000256" key="12">
    <source>
        <dbReference type="ARBA" id="ARBA00023982"/>
    </source>
</evidence>
<evidence type="ECO:0000256" key="6">
    <source>
        <dbReference type="ARBA" id="ARBA00022919"/>
    </source>
</evidence>
<dbReference type="Pfam" id="PF21708">
    <property type="entry name" value="Glyco_hydro_59_C"/>
    <property type="match status" value="1"/>
</dbReference>
<keyword evidence="6" id="KW-0746">Sphingolipid metabolism</keyword>
<keyword evidence="5" id="KW-0378">Hydrolase</keyword>
<evidence type="ECO:0000256" key="10">
    <source>
        <dbReference type="ARBA" id="ARBA00023180"/>
    </source>
</evidence>
<comment type="similarity">
    <text evidence="1">Belongs to the glycosyl hydrolase 59 family.</text>
</comment>
<dbReference type="InterPro" id="IPR013785">
    <property type="entry name" value="Aldolase_TIM"/>
</dbReference>
<keyword evidence="10" id="KW-0325">Glycoprotein</keyword>
<evidence type="ECO:0000256" key="11">
    <source>
        <dbReference type="ARBA" id="ARBA00023295"/>
    </source>
</evidence>
<dbReference type="InterPro" id="IPR035394">
    <property type="entry name" value="Glyco_hydro_59_dom"/>
</dbReference>
<evidence type="ECO:0000256" key="7">
    <source>
        <dbReference type="ARBA" id="ARBA00022963"/>
    </source>
</evidence>
<dbReference type="Gene3D" id="3.20.20.80">
    <property type="entry name" value="Glycosidases"/>
    <property type="match status" value="1"/>
</dbReference>
<keyword evidence="20" id="KW-1185">Reference proteome</keyword>
<feature type="chain" id="PRO_5045986357" description="Galactocerebrosidase" evidence="15">
    <location>
        <begin position="19"/>
        <end position="693"/>
    </location>
</feature>
<evidence type="ECO:0000259" key="18">
    <source>
        <dbReference type="Pfam" id="PF21708"/>
    </source>
</evidence>
<reference evidence="19 20" key="1">
    <citation type="submission" date="2024-02" db="EMBL/GenBank/DDBJ databases">
        <authorList>
            <person name="Daric V."/>
            <person name="Darras S."/>
        </authorList>
    </citation>
    <scope>NUCLEOTIDE SEQUENCE [LARGE SCALE GENOMIC DNA]</scope>
</reference>
<evidence type="ECO:0000256" key="15">
    <source>
        <dbReference type="SAM" id="SignalP"/>
    </source>
</evidence>
<keyword evidence="7" id="KW-0442">Lipid degradation</keyword>
<feature type="domain" description="Glycosyl hydrolase family 59 central" evidence="17">
    <location>
        <begin position="358"/>
        <end position="474"/>
    </location>
</feature>
<feature type="domain" description="Glycosyl hydrolase family 59 C-terminal lectin" evidence="18">
    <location>
        <begin position="509"/>
        <end position="692"/>
    </location>
</feature>
<keyword evidence="4 15" id="KW-0732">Signal</keyword>
<evidence type="ECO:0000256" key="8">
    <source>
        <dbReference type="ARBA" id="ARBA00023098"/>
    </source>
</evidence>
<comment type="caution">
    <text evidence="19">The sequence shown here is derived from an EMBL/GenBank/DDBJ whole genome shotgun (WGS) entry which is preliminary data.</text>
</comment>
<evidence type="ECO:0000259" key="16">
    <source>
        <dbReference type="Pfam" id="PF02057"/>
    </source>
</evidence>
<feature type="domain" description="Glycosyl hydrolase family 59 catalytic" evidence="16">
    <location>
        <begin position="56"/>
        <end position="350"/>
    </location>
</feature>
<sequence>MKLLVAFFFVICSYSLFASSYQYRGIQTFSKDDSFSKNDRAFSSAYDIHDGVALQFDGIGGLSGGGATSRLLVNYAEPYRSQILDYLFRPGFGASLQILKVEIGGDSQSTEGTEHSHMHDEDDEDYTRGYEWWLMKEAKARNPKIKLVGLPWGWPGWVGQGNAWPYTNQTLTAMYVTKWIRGAKEHHNLTIDYVGIWNERPYDITYIKVLRRTLDEAGFSDVTIIAADGGYMMISYDILRDAELAKAVGVIGLHYPGTLSGKITQETGKIIWSSEDYSTYNDVIGAGCWARILNQNYVNGNMTATISWNLVASYYDNLPYKRCSLMTANEPWSGHYEVSDPVWVTAHTTQFTSPGWRYLQTSGHLNSGGSYVALTDGGTALTIIIETMSHDQSVCIRPPLPEYEVQAQNATFMLGGSFKGKIKSFYMWQTQLGQSSTSDEVFVNKGEVTVDSQGQVTLFLPKDVLVTLTTVPGGLKGKYPKSPPSTSFPLPYKEGFDGSQFGEAFNFADQSGAFENFENKSSDDGHRTTLRQVVTQRPLTWCDDPNLGFTVVGDFTWSHVAVNISAKIEGTLGVFVALRVDKGGCDAREAEGLFFWLLESGVWKLTSDIGREHVIKQCYVDEKCWVSPYHRNGWNNMSLSIGKEQKIFAYLNGVLVYGQTIKGEFELPENGFVAMGTMDFGLAQFDDFSITET</sequence>
<dbReference type="PANTHER" id="PTHR15172">
    <property type="entry name" value="GALACTOCEREBROSIDASE"/>
    <property type="match status" value="1"/>
</dbReference>
<evidence type="ECO:0000256" key="1">
    <source>
        <dbReference type="ARBA" id="ARBA00005637"/>
    </source>
</evidence>
<dbReference type="Gene3D" id="2.60.120.560">
    <property type="entry name" value="Exo-inulinase, domain 1"/>
    <property type="match status" value="1"/>
</dbReference>
<dbReference type="SUPFAM" id="SSF51445">
    <property type="entry name" value="(Trans)glycosidases"/>
    <property type="match status" value="1"/>
</dbReference>
<dbReference type="InterPro" id="IPR049161">
    <property type="entry name" value="GH59_cat"/>
</dbReference>
<comment type="catalytic activity">
    <reaction evidence="14">
        <text>beta-D-galactosyl-(1&lt;-&gt;1)-sphing-4-enine + H2O = sphing-4-enine + D-galactose</text>
        <dbReference type="Rhea" id="RHEA:43908"/>
        <dbReference type="ChEBI" id="CHEBI:4139"/>
        <dbReference type="ChEBI" id="CHEBI:15377"/>
        <dbReference type="ChEBI" id="CHEBI:57756"/>
        <dbReference type="ChEBI" id="CHEBI:57934"/>
    </reaction>
    <physiologicalReaction direction="left-to-right" evidence="14">
        <dbReference type="Rhea" id="RHEA:43909"/>
    </physiologicalReaction>
</comment>